<dbReference type="PANTHER" id="PTHR38097:SF2">
    <property type="entry name" value="DNA-BINDING PROTEIN STPA"/>
    <property type="match status" value="1"/>
</dbReference>
<dbReference type="GO" id="GO:0003680">
    <property type="term" value="F:minor groove of adenine-thymine-rich DNA binding"/>
    <property type="evidence" value="ECO:0007669"/>
    <property type="project" value="TreeGrafter"/>
</dbReference>
<accession>F6DAC7</accession>
<dbReference type="GO" id="GO:0003681">
    <property type="term" value="F:bent DNA binding"/>
    <property type="evidence" value="ECO:0007669"/>
    <property type="project" value="TreeGrafter"/>
</dbReference>
<dbReference type="HOGENOM" id="CLU_117503_1_2_6"/>
<dbReference type="InterPro" id="IPR027444">
    <property type="entry name" value="H-NS_C_dom"/>
</dbReference>
<dbReference type="GO" id="GO:0032993">
    <property type="term" value="C:protein-DNA complex"/>
    <property type="evidence" value="ECO:0007669"/>
    <property type="project" value="TreeGrafter"/>
</dbReference>
<dbReference type="InterPro" id="IPR037150">
    <property type="entry name" value="H-NS_C_dom_sf"/>
</dbReference>
<dbReference type="STRING" id="717773.Thicy_0317"/>
<evidence type="ECO:0000313" key="8">
    <source>
        <dbReference type="Proteomes" id="UP000009232"/>
    </source>
</evidence>
<evidence type="ECO:0000256" key="1">
    <source>
        <dbReference type="ARBA" id="ARBA00004453"/>
    </source>
</evidence>
<dbReference type="KEGG" id="tcy:Thicy_0317"/>
<sequence length="104" mass="11697">MNLENMSVEELINLEKQIQKTIEQKQQAEKKQLIDEFKARAASLGLSIDLVVNNEKPAKKTGAKVAPKYRHPSNPSLTWTGRGRTPKWIEEQISAGRSLASLEI</sequence>
<dbReference type="EMBL" id="CP002776">
    <property type="protein sequence ID" value="AEG31093.1"/>
    <property type="molecule type" value="Genomic_DNA"/>
</dbReference>
<dbReference type="GO" id="GO:0005829">
    <property type="term" value="C:cytosol"/>
    <property type="evidence" value="ECO:0007669"/>
    <property type="project" value="TreeGrafter"/>
</dbReference>
<keyword evidence="4" id="KW-0238">DNA-binding</keyword>
<dbReference type="SUPFAM" id="SSF81273">
    <property type="entry name" value="H-NS histone-like proteins"/>
    <property type="match status" value="1"/>
</dbReference>
<keyword evidence="3" id="KW-0963">Cytoplasm</keyword>
<evidence type="ECO:0000313" key="7">
    <source>
        <dbReference type="EMBL" id="AEG31093.1"/>
    </source>
</evidence>
<proteinExistence type="inferred from homology"/>
<dbReference type="SMART" id="SM00528">
    <property type="entry name" value="HNS"/>
    <property type="match status" value="1"/>
</dbReference>
<dbReference type="Pfam" id="PF00816">
    <property type="entry name" value="Histone_HNS"/>
    <property type="match status" value="1"/>
</dbReference>
<evidence type="ECO:0000256" key="3">
    <source>
        <dbReference type="ARBA" id="ARBA00022490"/>
    </source>
</evidence>
<evidence type="ECO:0000259" key="6">
    <source>
        <dbReference type="SMART" id="SM00528"/>
    </source>
</evidence>
<dbReference type="Proteomes" id="UP000009232">
    <property type="component" value="Chromosome"/>
</dbReference>
<feature type="region of interest" description="Disordered" evidence="5">
    <location>
        <begin position="58"/>
        <end position="83"/>
    </location>
</feature>
<organism evidence="7 8">
    <name type="scientific">Thiomicrospira cyclica (strain DSM 14477 / JCM 11371 / ALM1)</name>
    <name type="common">Thioalkalimicrobium cyclicum</name>
    <dbReference type="NCBI Taxonomy" id="717773"/>
    <lineage>
        <taxon>Bacteria</taxon>
        <taxon>Pseudomonadati</taxon>
        <taxon>Pseudomonadota</taxon>
        <taxon>Gammaproteobacteria</taxon>
        <taxon>Thiotrichales</taxon>
        <taxon>Piscirickettsiaceae</taxon>
        <taxon>Thiomicrospira</taxon>
    </lineage>
</organism>
<dbReference type="eggNOG" id="COG2916">
    <property type="taxonomic scope" value="Bacteria"/>
</dbReference>
<reference evidence="7 8" key="1">
    <citation type="submission" date="2011-05" db="EMBL/GenBank/DDBJ databases">
        <title>Complete sequence of Thioalkalimicrobium cyclicum ALM1.</title>
        <authorList>
            <consortium name="US DOE Joint Genome Institute"/>
            <person name="Lucas S."/>
            <person name="Han J."/>
            <person name="Lapidus A."/>
            <person name="Cheng J.-F."/>
            <person name="Goodwin L."/>
            <person name="Pitluck S."/>
            <person name="Peters L."/>
            <person name="Mikhailova N."/>
            <person name="Davenport K."/>
            <person name="Han C."/>
            <person name="Tapia R."/>
            <person name="Land M."/>
            <person name="Hauser L."/>
            <person name="Kyrpides N."/>
            <person name="Ivanova N."/>
            <person name="Pagani I."/>
            <person name="Kappler U."/>
            <person name="Woyke T."/>
        </authorList>
    </citation>
    <scope>NUCLEOTIDE SEQUENCE [LARGE SCALE GENOMIC DNA]</scope>
    <source>
        <strain evidence="8">DSM 14477 / JCM 11371 / ALM1</strain>
    </source>
</reference>
<feature type="domain" description="DNA-binding protein H-NS-like C-terminal" evidence="6">
    <location>
        <begin position="59"/>
        <end position="104"/>
    </location>
</feature>
<evidence type="ECO:0000256" key="2">
    <source>
        <dbReference type="ARBA" id="ARBA00010610"/>
    </source>
</evidence>
<comment type="subcellular location">
    <subcellularLocation>
        <location evidence="1">Cytoplasm</location>
        <location evidence="1">Nucleoid</location>
    </subcellularLocation>
</comment>
<dbReference type="GO" id="GO:0000976">
    <property type="term" value="F:transcription cis-regulatory region binding"/>
    <property type="evidence" value="ECO:0007669"/>
    <property type="project" value="TreeGrafter"/>
</dbReference>
<dbReference type="AlphaFoldDB" id="F6DAC7"/>
<gene>
    <name evidence="7" type="ordered locus">Thicy_0317</name>
</gene>
<keyword evidence="8" id="KW-1185">Reference proteome</keyword>
<dbReference type="PANTHER" id="PTHR38097">
    <property type="match status" value="1"/>
</dbReference>
<dbReference type="GO" id="GO:0009295">
    <property type="term" value="C:nucleoid"/>
    <property type="evidence" value="ECO:0007669"/>
    <property type="project" value="UniProtKB-SubCell"/>
</dbReference>
<comment type="similarity">
    <text evidence="2">Belongs to the histone-like protein H-NS family.</text>
</comment>
<evidence type="ECO:0000256" key="4">
    <source>
        <dbReference type="ARBA" id="ARBA00023125"/>
    </source>
</evidence>
<dbReference type="Gene3D" id="4.10.430.10">
    <property type="entry name" value="Histone-like protein H-NS, C-terminal domain"/>
    <property type="match status" value="1"/>
</dbReference>
<dbReference type="RefSeq" id="WP_013834876.1">
    <property type="nucleotide sequence ID" value="NC_015581.1"/>
</dbReference>
<feature type="compositionally biased region" description="Basic residues" evidence="5">
    <location>
        <begin position="59"/>
        <end position="71"/>
    </location>
</feature>
<name>F6DAC7_THICA</name>
<evidence type="ECO:0000256" key="5">
    <source>
        <dbReference type="SAM" id="MobiDB-lite"/>
    </source>
</evidence>
<protein>
    <submittedName>
        <fullName evidence="7">Histone family protein nucleoid-structuring protein H-NS</fullName>
    </submittedName>
</protein>
<dbReference type="OrthoDB" id="5297879at2"/>
<dbReference type="GO" id="GO:0001217">
    <property type="term" value="F:DNA-binding transcription repressor activity"/>
    <property type="evidence" value="ECO:0007669"/>
    <property type="project" value="TreeGrafter"/>
</dbReference>